<sequence>MIATLEYADILDRSEQLGQMILDSDVMEEYNNSQRALNEDNEAQQLIKAFIDIKGHYEDVQRFGRYHPDYSDIMKKVRSAKREMDMNDKVATFKIAERNLQRVLDEISQYVALSVSEQVKSPIEGAALSDSGCGCGSGGSCGCGT</sequence>
<name>A0ABU6KEB3_9BACI</name>
<keyword evidence="2" id="KW-1185">Reference proteome</keyword>
<reference evidence="1 2" key="1">
    <citation type="journal article" date="2024" name="Int. J. Syst. Evol. Microbiol.">
        <title>Virgibacillus tibetensis sp. nov., isolated from salt lake on the Tibetan Plateau of China.</title>
        <authorList>
            <person name="Phurbu D."/>
            <person name="Liu Z.-X."/>
            <person name="Wang R."/>
            <person name="Zheng Y.-Y."/>
            <person name="Liu H.-C."/>
            <person name="Zhou Y.-G."/>
            <person name="Yu Y.-J."/>
            <person name="Li A.-H."/>
        </authorList>
    </citation>
    <scope>NUCLEOTIDE SEQUENCE [LARGE SCALE GENOMIC DNA]</scope>
    <source>
        <strain evidence="1 2">C22-A2</strain>
    </source>
</reference>
<evidence type="ECO:0000313" key="1">
    <source>
        <dbReference type="EMBL" id="MEC5422807.1"/>
    </source>
</evidence>
<dbReference type="EMBL" id="JARZFX010000001">
    <property type="protein sequence ID" value="MEC5422807.1"/>
    <property type="molecule type" value="Genomic_DNA"/>
</dbReference>
<dbReference type="InterPro" id="IPR052767">
    <property type="entry name" value="Bact_com_dev_regulator"/>
</dbReference>
<gene>
    <name evidence="1" type="ORF">QGM71_04755</name>
</gene>
<dbReference type="InterPro" id="IPR023378">
    <property type="entry name" value="YheA/YmcA-like_dom_sf"/>
</dbReference>
<dbReference type="PANTHER" id="PTHR38448:SF2">
    <property type="entry name" value="REGULATORY PROTEIN YLBF"/>
    <property type="match status" value="1"/>
</dbReference>
<dbReference type="Proteomes" id="UP001335737">
    <property type="component" value="Unassembled WGS sequence"/>
</dbReference>
<dbReference type="InterPro" id="IPR010368">
    <property type="entry name" value="Com_YlbF"/>
</dbReference>
<dbReference type="PANTHER" id="PTHR38448">
    <property type="entry name" value="REGULATORY PROTEIN YLBF-RELATED"/>
    <property type="match status" value="1"/>
</dbReference>
<comment type="caution">
    <text evidence="1">The sequence shown here is derived from an EMBL/GenBank/DDBJ whole genome shotgun (WGS) entry which is preliminary data.</text>
</comment>
<dbReference type="Pfam" id="PF06133">
    <property type="entry name" value="Com_YlbF"/>
    <property type="match status" value="1"/>
</dbReference>
<organism evidence="1 2">
    <name type="scientific">Virgibacillus tibetensis</name>
    <dbReference type="NCBI Taxonomy" id="3042313"/>
    <lineage>
        <taxon>Bacteria</taxon>
        <taxon>Bacillati</taxon>
        <taxon>Bacillota</taxon>
        <taxon>Bacilli</taxon>
        <taxon>Bacillales</taxon>
        <taxon>Bacillaceae</taxon>
        <taxon>Virgibacillus</taxon>
    </lineage>
</organism>
<dbReference type="RefSeq" id="WP_327606354.1">
    <property type="nucleotide sequence ID" value="NZ_JARZFX010000001.1"/>
</dbReference>
<protein>
    <submittedName>
        <fullName evidence="1">YlbF family regulator</fullName>
    </submittedName>
</protein>
<evidence type="ECO:0000313" key="2">
    <source>
        <dbReference type="Proteomes" id="UP001335737"/>
    </source>
</evidence>
<accession>A0ABU6KEB3</accession>
<proteinExistence type="predicted"/>
<dbReference type="Gene3D" id="1.20.1500.10">
    <property type="entry name" value="YheA/YmcA-like"/>
    <property type="match status" value="1"/>
</dbReference>
<dbReference type="SUPFAM" id="SSF158622">
    <property type="entry name" value="YheA/YmcA-like"/>
    <property type="match status" value="1"/>
</dbReference>